<comment type="function">
    <text evidence="1">Accessory subunit of the mitochondrial membrane respiratory chain NADH dehydrogenase (Complex I), that is believed not to be involved in catalysis. Complex I functions in the transfer of electrons from NADH to the respiratory chain. The immediate electron acceptor for the enzyme is believed to be ubiquinone.</text>
</comment>
<dbReference type="GO" id="GO:0006120">
    <property type="term" value="P:mitochondrial electron transport, NADH to ubiquinone"/>
    <property type="evidence" value="ECO:0007669"/>
    <property type="project" value="InterPro"/>
</dbReference>
<dbReference type="AlphaFoldDB" id="A0AA36D672"/>
<evidence type="ECO:0000256" key="4">
    <source>
        <dbReference type="ARBA" id="ARBA00022448"/>
    </source>
</evidence>
<proteinExistence type="inferred from homology"/>
<keyword evidence="7" id="KW-0249">Electron transport</keyword>
<comment type="subcellular location">
    <subcellularLocation>
        <location evidence="2">Mitochondrion</location>
    </subcellularLocation>
</comment>
<evidence type="ECO:0008006" key="12">
    <source>
        <dbReference type="Google" id="ProtNLM"/>
    </source>
</evidence>
<dbReference type="GO" id="GO:0005739">
    <property type="term" value="C:mitochondrion"/>
    <property type="evidence" value="ECO:0007669"/>
    <property type="project" value="UniProtKB-SubCell"/>
</dbReference>
<keyword evidence="5" id="KW-0679">Respiratory chain</keyword>
<evidence type="ECO:0000256" key="7">
    <source>
        <dbReference type="ARBA" id="ARBA00022982"/>
    </source>
</evidence>
<comment type="similarity">
    <text evidence="3">Belongs to the complex I NDUFA8 subunit family.</text>
</comment>
<dbReference type="PANTHER" id="PTHR13344:SF0">
    <property type="entry name" value="NADH DEHYDROGENASE [UBIQUINONE] 1 ALPHA SUBCOMPLEX SUBUNIT 8"/>
    <property type="match status" value="1"/>
</dbReference>
<comment type="caution">
    <text evidence="10">The sequence shown here is derived from an EMBL/GenBank/DDBJ whole genome shotgun (WGS) entry which is preliminary data.</text>
</comment>
<evidence type="ECO:0000256" key="1">
    <source>
        <dbReference type="ARBA" id="ARBA00003195"/>
    </source>
</evidence>
<evidence type="ECO:0000256" key="5">
    <source>
        <dbReference type="ARBA" id="ARBA00022660"/>
    </source>
</evidence>
<reference evidence="10" key="1">
    <citation type="submission" date="2023-06" db="EMBL/GenBank/DDBJ databases">
        <authorList>
            <person name="Delattre M."/>
        </authorList>
    </citation>
    <scope>NUCLEOTIDE SEQUENCE</scope>
    <source>
        <strain evidence="10">AF72</strain>
    </source>
</reference>
<keyword evidence="8" id="KW-0496">Mitochondrion</keyword>
<evidence type="ECO:0000256" key="8">
    <source>
        <dbReference type="ARBA" id="ARBA00023128"/>
    </source>
</evidence>
<keyword evidence="4" id="KW-0813">Transport</keyword>
<dbReference type="InterPro" id="IPR016680">
    <property type="entry name" value="NDUFA8"/>
</dbReference>
<protein>
    <recommendedName>
        <fullName evidence="12">NADH dehydrogenase [ubiquinone] 1 alpha subcomplex subunit 8</fullName>
    </recommendedName>
</protein>
<accession>A0AA36D672</accession>
<evidence type="ECO:0000313" key="10">
    <source>
        <dbReference type="EMBL" id="CAJ0581471.1"/>
    </source>
</evidence>
<evidence type="ECO:0000256" key="2">
    <source>
        <dbReference type="ARBA" id="ARBA00004173"/>
    </source>
</evidence>
<feature type="non-terminal residue" evidence="10">
    <location>
        <position position="183"/>
    </location>
</feature>
<keyword evidence="11" id="KW-1185">Reference proteome</keyword>
<organism evidence="10 11">
    <name type="scientific">Mesorhabditis spiculigera</name>
    <dbReference type="NCBI Taxonomy" id="96644"/>
    <lineage>
        <taxon>Eukaryota</taxon>
        <taxon>Metazoa</taxon>
        <taxon>Ecdysozoa</taxon>
        <taxon>Nematoda</taxon>
        <taxon>Chromadorea</taxon>
        <taxon>Rhabditida</taxon>
        <taxon>Rhabditina</taxon>
        <taxon>Rhabditomorpha</taxon>
        <taxon>Rhabditoidea</taxon>
        <taxon>Rhabditidae</taxon>
        <taxon>Mesorhabditinae</taxon>
        <taxon>Mesorhabditis</taxon>
    </lineage>
</organism>
<keyword evidence="9" id="KW-1015">Disulfide bond</keyword>
<dbReference type="EMBL" id="CATQJA010002663">
    <property type="protein sequence ID" value="CAJ0581471.1"/>
    <property type="molecule type" value="Genomic_DNA"/>
</dbReference>
<evidence type="ECO:0000313" key="11">
    <source>
        <dbReference type="Proteomes" id="UP001177023"/>
    </source>
</evidence>
<name>A0AA36D672_9BILA</name>
<keyword evidence="6" id="KW-0677">Repeat</keyword>
<evidence type="ECO:0000256" key="3">
    <source>
        <dbReference type="ARBA" id="ARBA00010705"/>
    </source>
</evidence>
<evidence type="ECO:0000256" key="9">
    <source>
        <dbReference type="ARBA" id="ARBA00023157"/>
    </source>
</evidence>
<dbReference type="PANTHER" id="PTHR13344">
    <property type="entry name" value="NADH-UBIQUINONE OXIDOREDUCTASE"/>
    <property type="match status" value="1"/>
</dbReference>
<evidence type="ECO:0000256" key="6">
    <source>
        <dbReference type="ARBA" id="ARBA00022737"/>
    </source>
</evidence>
<sequence>MAITPQTALPSDQELSVDQEITLSTPWLKAVAPYMAKSCERTINEFMLRRRETEDPRAVLKEGRAVTDCGIEFLLSLKKHCKLETDALGHCIDTSSSKLYISPCRREQKALDACASQNLSIDRPPLGYFSSPHVHESSVPFSPSRPRDYKAEAAKVLNELPADYHLRKDYKKYNDWKVNMWES</sequence>
<gene>
    <name evidence="10" type="ORF">MSPICULIGERA_LOCUS19630</name>
</gene>
<dbReference type="Proteomes" id="UP001177023">
    <property type="component" value="Unassembled WGS sequence"/>
</dbReference>